<dbReference type="PANTHER" id="PTHR13696">
    <property type="entry name" value="P-LOOP CONTAINING NUCLEOSIDE TRIPHOSPHATE HYDROLASE"/>
    <property type="match status" value="1"/>
</dbReference>
<dbReference type="AlphaFoldDB" id="A0A518BT73"/>
<sequence>MTTVITISNQKGGCGKTTSVISLASALAMRGYTATVVDCDPQANATQAFGEEAEELHEDQYTVVDAYLSGKGADQIEMSFPDRLGGRLFLVPGSRGISTVQFRFDAHVQERLATQEITDLDADGLKDDQRRRLKNSLDTLRGKRDFVLVDTGPELGLVMTTALIAADYFIIPVIPSGYDLKGLKMLLKAVSQIRNRYRPDLTLLGVLLSKVKRTNLDKEIRDYLEGVFDPQDLFNVEIADSVRHREATLYGQSIHEHAPGEPASEQFMMLADEVLAKLGNPKPIDQSPEGEEALGDSEPVVDVQPVAPSRTADASVEA</sequence>
<keyword evidence="4" id="KW-1185">Reference proteome</keyword>
<evidence type="ECO:0000313" key="4">
    <source>
        <dbReference type="Proteomes" id="UP000316921"/>
    </source>
</evidence>
<dbReference type="Pfam" id="PF13614">
    <property type="entry name" value="AAA_31"/>
    <property type="match status" value="1"/>
</dbReference>
<dbReference type="GO" id="GO:0016787">
    <property type="term" value="F:hydrolase activity"/>
    <property type="evidence" value="ECO:0007669"/>
    <property type="project" value="UniProtKB-KW"/>
</dbReference>
<feature type="region of interest" description="Disordered" evidence="1">
    <location>
        <begin position="279"/>
        <end position="318"/>
    </location>
</feature>
<proteinExistence type="predicted"/>
<dbReference type="Proteomes" id="UP000316921">
    <property type="component" value="Plasmid pPla133_1"/>
</dbReference>
<dbReference type="RefSeq" id="WP_145071145.1">
    <property type="nucleotide sequence ID" value="NZ_CP036288.1"/>
</dbReference>
<protein>
    <submittedName>
        <fullName evidence="3">MinD/ParA/CobQ/CobA-like protein</fullName>
        <ecNumber evidence="3">3.6.-.-</ecNumber>
    </submittedName>
</protein>
<dbReference type="EMBL" id="CP036288">
    <property type="protein sequence ID" value="QDU70174.1"/>
    <property type="molecule type" value="Genomic_DNA"/>
</dbReference>
<dbReference type="Gene3D" id="3.40.50.300">
    <property type="entry name" value="P-loop containing nucleotide triphosphate hydrolases"/>
    <property type="match status" value="1"/>
</dbReference>
<feature type="domain" description="AAA" evidence="2">
    <location>
        <begin position="3"/>
        <end position="202"/>
    </location>
</feature>
<dbReference type="SUPFAM" id="SSF52540">
    <property type="entry name" value="P-loop containing nucleoside triphosphate hydrolases"/>
    <property type="match status" value="1"/>
</dbReference>
<organism evidence="3 4">
    <name type="scientific">Engelhardtia mirabilis</name>
    <dbReference type="NCBI Taxonomy" id="2528011"/>
    <lineage>
        <taxon>Bacteria</taxon>
        <taxon>Pseudomonadati</taxon>
        <taxon>Planctomycetota</taxon>
        <taxon>Planctomycetia</taxon>
        <taxon>Planctomycetia incertae sedis</taxon>
        <taxon>Engelhardtia</taxon>
    </lineage>
</organism>
<dbReference type="PANTHER" id="PTHR13696:SF99">
    <property type="entry name" value="COBYRINIC ACID AC-DIAMIDE SYNTHASE"/>
    <property type="match status" value="1"/>
</dbReference>
<geneLocation type="plasmid" evidence="4">
    <name>ppla133_1</name>
</geneLocation>
<reference evidence="3 4" key="1">
    <citation type="submission" date="2019-02" db="EMBL/GenBank/DDBJ databases">
        <title>Deep-cultivation of Planctomycetes and their phenomic and genomic characterization uncovers novel biology.</title>
        <authorList>
            <person name="Wiegand S."/>
            <person name="Jogler M."/>
            <person name="Boedeker C."/>
            <person name="Pinto D."/>
            <person name="Vollmers J."/>
            <person name="Rivas-Marin E."/>
            <person name="Kohn T."/>
            <person name="Peeters S.H."/>
            <person name="Heuer A."/>
            <person name="Rast P."/>
            <person name="Oberbeckmann S."/>
            <person name="Bunk B."/>
            <person name="Jeske O."/>
            <person name="Meyerdierks A."/>
            <person name="Storesund J.E."/>
            <person name="Kallscheuer N."/>
            <person name="Luecker S."/>
            <person name="Lage O.M."/>
            <person name="Pohl T."/>
            <person name="Merkel B.J."/>
            <person name="Hornburger P."/>
            <person name="Mueller R.-W."/>
            <person name="Bruemmer F."/>
            <person name="Labrenz M."/>
            <person name="Spormann A.M."/>
            <person name="Op den Camp H."/>
            <person name="Overmann J."/>
            <person name="Amann R."/>
            <person name="Jetten M.S.M."/>
            <person name="Mascher T."/>
            <person name="Medema M.H."/>
            <person name="Devos D.P."/>
            <person name="Kaster A.-K."/>
            <person name="Ovreas L."/>
            <person name="Rohde M."/>
            <person name="Galperin M.Y."/>
            <person name="Jogler C."/>
        </authorList>
    </citation>
    <scope>NUCLEOTIDE SEQUENCE [LARGE SCALE GENOMIC DNA]</scope>
    <source>
        <strain evidence="3 4">Pla133</strain>
        <plasmid evidence="4">ppla133_1</plasmid>
    </source>
</reference>
<evidence type="ECO:0000256" key="1">
    <source>
        <dbReference type="SAM" id="MobiDB-lite"/>
    </source>
</evidence>
<dbReference type="InterPro" id="IPR050678">
    <property type="entry name" value="DNA_Partitioning_ATPase"/>
</dbReference>
<name>A0A518BT73_9BACT</name>
<keyword evidence="3" id="KW-0614">Plasmid</keyword>
<dbReference type="KEGG" id="pbap:Pla133_52980"/>
<keyword evidence="3" id="KW-0378">Hydrolase</keyword>
<accession>A0A518BT73</accession>
<dbReference type="InterPro" id="IPR027417">
    <property type="entry name" value="P-loop_NTPase"/>
</dbReference>
<gene>
    <name evidence="3" type="ORF">Pla133_52980</name>
</gene>
<dbReference type="EC" id="3.6.-.-" evidence="3"/>
<dbReference type="CDD" id="cd02042">
    <property type="entry name" value="ParAB_family"/>
    <property type="match status" value="1"/>
</dbReference>
<evidence type="ECO:0000259" key="2">
    <source>
        <dbReference type="Pfam" id="PF13614"/>
    </source>
</evidence>
<evidence type="ECO:0000313" key="3">
    <source>
        <dbReference type="EMBL" id="QDU70174.1"/>
    </source>
</evidence>
<dbReference type="InterPro" id="IPR025669">
    <property type="entry name" value="AAA_dom"/>
</dbReference>